<keyword evidence="1" id="KW-0812">Transmembrane</keyword>
<evidence type="ECO:0008006" key="4">
    <source>
        <dbReference type="Google" id="ProtNLM"/>
    </source>
</evidence>
<feature type="transmembrane region" description="Helical" evidence="1">
    <location>
        <begin position="12"/>
        <end position="29"/>
    </location>
</feature>
<keyword evidence="1" id="KW-1133">Transmembrane helix</keyword>
<feature type="transmembrane region" description="Helical" evidence="1">
    <location>
        <begin position="104"/>
        <end position="126"/>
    </location>
</feature>
<dbReference type="EMBL" id="FZNS01000001">
    <property type="protein sequence ID" value="SNR28636.1"/>
    <property type="molecule type" value="Genomic_DNA"/>
</dbReference>
<accession>A0A238V2Y7</accession>
<evidence type="ECO:0000313" key="3">
    <source>
        <dbReference type="Proteomes" id="UP000198310"/>
    </source>
</evidence>
<feature type="transmembrane region" description="Helical" evidence="1">
    <location>
        <begin position="74"/>
        <end position="92"/>
    </location>
</feature>
<evidence type="ECO:0000313" key="2">
    <source>
        <dbReference type="EMBL" id="SNR28636.1"/>
    </source>
</evidence>
<name>A0A238V2Y7_9BACT</name>
<keyword evidence="1" id="KW-0472">Membrane</keyword>
<protein>
    <recommendedName>
        <fullName evidence="4">DUF2569 domain-containing protein</fullName>
    </recommendedName>
</protein>
<dbReference type="Proteomes" id="UP000198310">
    <property type="component" value="Unassembled WGS sequence"/>
</dbReference>
<reference evidence="3" key="1">
    <citation type="submission" date="2017-06" db="EMBL/GenBank/DDBJ databases">
        <authorList>
            <person name="Varghese N."/>
            <person name="Submissions S."/>
        </authorList>
    </citation>
    <scope>NUCLEOTIDE SEQUENCE [LARGE SCALE GENOMIC DNA]</scope>
    <source>
        <strain evidence="3">DSM 28041</strain>
    </source>
</reference>
<organism evidence="2 3">
    <name type="scientific">Hymenobacter mucosus</name>
    <dbReference type="NCBI Taxonomy" id="1411120"/>
    <lineage>
        <taxon>Bacteria</taxon>
        <taxon>Pseudomonadati</taxon>
        <taxon>Bacteroidota</taxon>
        <taxon>Cytophagia</taxon>
        <taxon>Cytophagales</taxon>
        <taxon>Hymenobacteraceae</taxon>
        <taxon>Hymenobacter</taxon>
    </lineage>
</organism>
<keyword evidence="3" id="KW-1185">Reference proteome</keyword>
<sequence>MKLTLRRDNVIASYLYFGLTTLNLASNYYTSFKLIVLVVTRKGDNVLTSIAFAILILTPVFLAWLGFGIRAGKPYAKALFLAFFTWNVYLILRQVPTLADSAPNYWAVLRNLLSLIILSIICYFLFRNNFTHRPNASIKNELPE</sequence>
<dbReference type="RefSeq" id="WP_089331254.1">
    <property type="nucleotide sequence ID" value="NZ_FZNS01000001.1"/>
</dbReference>
<evidence type="ECO:0000256" key="1">
    <source>
        <dbReference type="SAM" id="Phobius"/>
    </source>
</evidence>
<dbReference type="AlphaFoldDB" id="A0A238V2Y7"/>
<proteinExistence type="predicted"/>
<gene>
    <name evidence="2" type="ORF">SAMN06269173_10127</name>
</gene>
<feature type="transmembrane region" description="Helical" evidence="1">
    <location>
        <begin position="49"/>
        <end position="67"/>
    </location>
</feature>